<dbReference type="PROSITE" id="PS00678">
    <property type="entry name" value="WD_REPEATS_1"/>
    <property type="match status" value="6"/>
</dbReference>
<dbReference type="GO" id="GO:0005524">
    <property type="term" value="F:ATP binding"/>
    <property type="evidence" value="ECO:0007669"/>
    <property type="project" value="UniProtKB-UniRule"/>
</dbReference>
<dbReference type="EMBL" id="LR882963">
    <property type="protein sequence ID" value="CAD5966772.1"/>
    <property type="molecule type" value="Genomic_DNA"/>
</dbReference>
<dbReference type="PANTHER" id="PTHR22847:SF637">
    <property type="entry name" value="WD REPEAT DOMAIN 5B"/>
    <property type="match status" value="1"/>
</dbReference>
<reference evidence="7" key="1">
    <citation type="submission" date="2020-09" db="EMBL/GenBank/DDBJ databases">
        <authorList>
            <person name="Blom J."/>
        </authorList>
    </citation>
    <scope>NUCLEOTIDE SEQUENCE</scope>
    <source>
        <strain evidence="7">No.66</strain>
    </source>
</reference>
<keyword evidence="2" id="KW-0677">Repeat</keyword>
<feature type="repeat" description="WD" evidence="3">
    <location>
        <begin position="391"/>
        <end position="432"/>
    </location>
</feature>
<sequence length="677" mass="75048">MNIYCTRPGCPNPHNHFPDFQYNITPERQLFCRTCGMPLILTAKGRHYQPFQALGKGGFGATFVSVDLDSINQRYCVVKRLEIQPRYTPKEVEGIKKAFEREAKALAELHGNHLQIPDLYDYFILRAPQLNSYISQDCNYLVQQYIKGQNLSQELEKQGRFSETQILEILEQILPTLEFIHNQKLIHRDIKPSNIIRRQDNQKLYLIDFGAVKQVTRGVISPEKSLVFGCEGYAPPEQKPGQQVYPSSDLYALAASCVQLLTNQHPQNLRDTYTLKWNWRSISPGVNQDLANILDKMLKPDPSHRFQSARDVITALNNKNQAPTPNGYSRNKNAKTTRIISQSQPRTLLILAIVLTIIVIVITQITPPPTTTSPNPAAQISWQNPTLVSSLNGHSDDVEFVAFSPDGRTLASGSSDTTIKLWDVQSQEQIATLTGHSDDVEFVAFSPDGRTLASGSSDKTIKLWDVQSQRQIATLTGHSDVVYSVAFSPDGRTLASGSSDTTIKLWDVHSQGEIATLTGHSLYINSVAFSPDGRTLASGSWDTTIKLWDVHSQGEIATLTGHSDFVRSVAFSPDGRTLASGSDDTTIKLWDVHSQGQIATLTGHSHFVRSVAFSPDGRTLASGSLDTTIKLWDVQSQGQIATLTGHSDVVYSVAFSPDGRTLASGSWDTTIKLWKRQ</sequence>
<dbReference type="Proteomes" id="UP001153761">
    <property type="component" value="Chromosome"/>
</dbReference>
<dbReference type="InterPro" id="IPR055442">
    <property type="entry name" value="Beta-prop_EML-like_2nd"/>
</dbReference>
<keyword evidence="5" id="KW-1133">Transmembrane helix</keyword>
<dbReference type="SMART" id="SM00220">
    <property type="entry name" value="S_TKc"/>
    <property type="match status" value="1"/>
</dbReference>
<dbReference type="InterPro" id="IPR036322">
    <property type="entry name" value="WD40_repeat_dom_sf"/>
</dbReference>
<dbReference type="PANTHER" id="PTHR22847">
    <property type="entry name" value="WD40 REPEAT PROTEIN"/>
    <property type="match status" value="1"/>
</dbReference>
<feature type="repeat" description="WD" evidence="3">
    <location>
        <begin position="601"/>
        <end position="642"/>
    </location>
</feature>
<dbReference type="SUPFAM" id="SSF56112">
    <property type="entry name" value="Protein kinase-like (PK-like)"/>
    <property type="match status" value="1"/>
</dbReference>
<feature type="repeat" description="WD" evidence="3">
    <location>
        <begin position="517"/>
        <end position="558"/>
    </location>
</feature>
<accession>A0AAD1Q5W4</accession>
<gene>
    <name evidence="7" type="ORF">PANO66_03672</name>
</gene>
<feature type="binding site" evidence="4">
    <location>
        <position position="79"/>
    </location>
    <ligand>
        <name>ATP</name>
        <dbReference type="ChEBI" id="CHEBI:30616"/>
    </ligand>
</feature>
<dbReference type="InterPro" id="IPR001680">
    <property type="entry name" value="WD40_rpt"/>
</dbReference>
<dbReference type="AlphaFoldDB" id="A0AAD1Q5W4"/>
<dbReference type="InterPro" id="IPR017441">
    <property type="entry name" value="Protein_kinase_ATP_BS"/>
</dbReference>
<dbReference type="RefSeq" id="WP_254032572.1">
    <property type="nucleotide sequence ID" value="NZ_LR882963.1"/>
</dbReference>
<feature type="domain" description="Protein kinase" evidence="6">
    <location>
        <begin position="48"/>
        <end position="317"/>
    </location>
</feature>
<dbReference type="PROSITE" id="PS50294">
    <property type="entry name" value="WD_REPEATS_REGION"/>
    <property type="match status" value="7"/>
</dbReference>
<dbReference type="InterPro" id="IPR011009">
    <property type="entry name" value="Kinase-like_dom_sf"/>
</dbReference>
<evidence type="ECO:0000256" key="4">
    <source>
        <dbReference type="PROSITE-ProRule" id="PRU10141"/>
    </source>
</evidence>
<evidence type="ECO:0000256" key="5">
    <source>
        <dbReference type="SAM" id="Phobius"/>
    </source>
</evidence>
<dbReference type="CDD" id="cd00200">
    <property type="entry name" value="WD40"/>
    <property type="match status" value="1"/>
</dbReference>
<evidence type="ECO:0000256" key="1">
    <source>
        <dbReference type="ARBA" id="ARBA00022574"/>
    </source>
</evidence>
<evidence type="ECO:0000256" key="3">
    <source>
        <dbReference type="PROSITE-ProRule" id="PRU00221"/>
    </source>
</evidence>
<feature type="repeat" description="WD" evidence="3">
    <location>
        <begin position="433"/>
        <end position="474"/>
    </location>
</feature>
<dbReference type="SMART" id="SM00320">
    <property type="entry name" value="WD40"/>
    <property type="match status" value="7"/>
</dbReference>
<keyword evidence="4" id="KW-0547">Nucleotide-binding</keyword>
<dbReference type="Pfam" id="PF00400">
    <property type="entry name" value="WD40"/>
    <property type="match status" value="2"/>
</dbReference>
<dbReference type="SUPFAM" id="SSF50978">
    <property type="entry name" value="WD40 repeat-like"/>
    <property type="match status" value="1"/>
</dbReference>
<dbReference type="CDD" id="cd14014">
    <property type="entry name" value="STKc_PknB_like"/>
    <property type="match status" value="1"/>
</dbReference>
<dbReference type="Gene3D" id="2.130.10.10">
    <property type="entry name" value="YVTN repeat-like/Quinoprotein amine dehydrogenase"/>
    <property type="match status" value="3"/>
</dbReference>
<evidence type="ECO:0000313" key="8">
    <source>
        <dbReference type="Proteomes" id="UP001153761"/>
    </source>
</evidence>
<dbReference type="InterPro" id="IPR015943">
    <property type="entry name" value="WD40/YVTN_repeat-like_dom_sf"/>
</dbReference>
<dbReference type="GO" id="GO:0004672">
    <property type="term" value="F:protein kinase activity"/>
    <property type="evidence" value="ECO:0007669"/>
    <property type="project" value="InterPro"/>
</dbReference>
<evidence type="ECO:0000256" key="2">
    <source>
        <dbReference type="ARBA" id="ARBA00022737"/>
    </source>
</evidence>
<keyword evidence="1 3" id="KW-0853">WD repeat</keyword>
<dbReference type="Pfam" id="PF00069">
    <property type="entry name" value="Pkinase"/>
    <property type="match status" value="1"/>
</dbReference>
<dbReference type="PROSITE" id="PS50011">
    <property type="entry name" value="PROTEIN_KINASE_DOM"/>
    <property type="match status" value="1"/>
</dbReference>
<dbReference type="Pfam" id="PF23414">
    <property type="entry name" value="Beta-prop_EML_2"/>
    <property type="match status" value="1"/>
</dbReference>
<dbReference type="Gene3D" id="3.30.200.20">
    <property type="entry name" value="Phosphorylase Kinase, domain 1"/>
    <property type="match status" value="1"/>
</dbReference>
<name>A0AAD1Q5W4_PLAAG</name>
<dbReference type="PRINTS" id="PR00320">
    <property type="entry name" value="GPROTEINBRPT"/>
</dbReference>
<evidence type="ECO:0000259" key="6">
    <source>
        <dbReference type="PROSITE" id="PS50011"/>
    </source>
</evidence>
<evidence type="ECO:0000313" key="7">
    <source>
        <dbReference type="EMBL" id="CAD5966772.1"/>
    </source>
</evidence>
<feature type="repeat" description="WD" evidence="3">
    <location>
        <begin position="643"/>
        <end position="677"/>
    </location>
</feature>
<organism evidence="7 8">
    <name type="scientific">Planktothrix agardhii</name>
    <name type="common">Oscillatoria agardhii</name>
    <dbReference type="NCBI Taxonomy" id="1160"/>
    <lineage>
        <taxon>Bacteria</taxon>
        <taxon>Bacillati</taxon>
        <taxon>Cyanobacteriota</taxon>
        <taxon>Cyanophyceae</taxon>
        <taxon>Oscillatoriophycideae</taxon>
        <taxon>Oscillatoriales</taxon>
        <taxon>Microcoleaceae</taxon>
        <taxon>Planktothrix</taxon>
    </lineage>
</organism>
<keyword evidence="5" id="KW-0472">Membrane</keyword>
<keyword evidence="4" id="KW-0067">ATP-binding</keyword>
<dbReference type="InterPro" id="IPR000719">
    <property type="entry name" value="Prot_kinase_dom"/>
</dbReference>
<protein>
    <submittedName>
        <fullName evidence="7">WD repeat-containing protein alr3466</fullName>
    </submittedName>
</protein>
<dbReference type="NCBIfam" id="NF045510">
    <property type="entry name" value="4Cys_prefix_kin"/>
    <property type="match status" value="1"/>
</dbReference>
<keyword evidence="5" id="KW-0812">Transmembrane</keyword>
<feature type="repeat" description="WD" evidence="3">
    <location>
        <begin position="475"/>
        <end position="516"/>
    </location>
</feature>
<feature type="repeat" description="WD" evidence="3">
    <location>
        <begin position="559"/>
        <end position="600"/>
    </location>
</feature>
<dbReference type="PROSITE" id="PS00107">
    <property type="entry name" value="PROTEIN_KINASE_ATP"/>
    <property type="match status" value="1"/>
</dbReference>
<dbReference type="Gene3D" id="1.10.510.10">
    <property type="entry name" value="Transferase(Phosphotransferase) domain 1"/>
    <property type="match status" value="1"/>
</dbReference>
<proteinExistence type="predicted"/>
<dbReference type="InterPro" id="IPR019775">
    <property type="entry name" value="WD40_repeat_CS"/>
</dbReference>
<dbReference type="PROSITE" id="PS50082">
    <property type="entry name" value="WD_REPEATS_2"/>
    <property type="match status" value="7"/>
</dbReference>
<feature type="transmembrane region" description="Helical" evidence="5">
    <location>
        <begin position="348"/>
        <end position="366"/>
    </location>
</feature>
<dbReference type="InterPro" id="IPR020472">
    <property type="entry name" value="WD40_PAC1"/>
</dbReference>